<reference evidence="2" key="1">
    <citation type="submission" date="2020-06" db="EMBL/GenBank/DDBJ databases">
        <title>WGS assembly of Ceratodon purpureus strain R40.</title>
        <authorList>
            <person name="Carey S.B."/>
            <person name="Jenkins J."/>
            <person name="Shu S."/>
            <person name="Lovell J.T."/>
            <person name="Sreedasyam A."/>
            <person name="Maumus F."/>
            <person name="Tiley G.P."/>
            <person name="Fernandez-Pozo N."/>
            <person name="Barry K."/>
            <person name="Chen C."/>
            <person name="Wang M."/>
            <person name="Lipzen A."/>
            <person name="Daum C."/>
            <person name="Saski C.A."/>
            <person name="Payton A.C."/>
            <person name="Mcbreen J.C."/>
            <person name="Conrad R.E."/>
            <person name="Kollar L.M."/>
            <person name="Olsson S."/>
            <person name="Huttunen S."/>
            <person name="Landis J.B."/>
            <person name="Wickett N.J."/>
            <person name="Johnson M.G."/>
            <person name="Rensing S.A."/>
            <person name="Grimwood J."/>
            <person name="Schmutz J."/>
            <person name="Mcdaniel S.F."/>
        </authorList>
    </citation>
    <scope>NUCLEOTIDE SEQUENCE</scope>
    <source>
        <strain evidence="2">R40</strain>
    </source>
</reference>
<accession>A0A8T0IFE0</accession>
<protein>
    <submittedName>
        <fullName evidence="2">Uncharacterized protein</fullName>
    </submittedName>
</protein>
<proteinExistence type="predicted"/>
<keyword evidence="1" id="KW-0472">Membrane</keyword>
<sequence length="118" mass="13643">MDCRNVGSSKRKQYMFLYFILVAKFVVLYPRLWINTKIFTQGLLLPFSADFWCSSCSSWLGVPFVLVLLRLDFSISENSYVECFSCPSGHNYEEVFCHCIPLVAAERTRDFKLGECQA</sequence>
<keyword evidence="1" id="KW-0812">Transmembrane</keyword>
<name>A0A8T0IFE0_CERPU</name>
<evidence type="ECO:0000313" key="2">
    <source>
        <dbReference type="EMBL" id="KAG0581238.1"/>
    </source>
</evidence>
<dbReference type="Proteomes" id="UP000822688">
    <property type="component" value="Chromosome 4"/>
</dbReference>
<keyword evidence="3" id="KW-1185">Reference proteome</keyword>
<evidence type="ECO:0000313" key="3">
    <source>
        <dbReference type="Proteomes" id="UP000822688"/>
    </source>
</evidence>
<feature type="transmembrane region" description="Helical" evidence="1">
    <location>
        <begin position="14"/>
        <end position="34"/>
    </location>
</feature>
<dbReference type="EMBL" id="CM026424">
    <property type="protein sequence ID" value="KAG0581238.1"/>
    <property type="molecule type" value="Genomic_DNA"/>
</dbReference>
<keyword evidence="1" id="KW-1133">Transmembrane helix</keyword>
<comment type="caution">
    <text evidence="2">The sequence shown here is derived from an EMBL/GenBank/DDBJ whole genome shotgun (WGS) entry which is preliminary data.</text>
</comment>
<dbReference type="AlphaFoldDB" id="A0A8T0IFE0"/>
<organism evidence="2 3">
    <name type="scientific">Ceratodon purpureus</name>
    <name type="common">Fire moss</name>
    <name type="synonym">Dicranum purpureum</name>
    <dbReference type="NCBI Taxonomy" id="3225"/>
    <lineage>
        <taxon>Eukaryota</taxon>
        <taxon>Viridiplantae</taxon>
        <taxon>Streptophyta</taxon>
        <taxon>Embryophyta</taxon>
        <taxon>Bryophyta</taxon>
        <taxon>Bryophytina</taxon>
        <taxon>Bryopsida</taxon>
        <taxon>Dicranidae</taxon>
        <taxon>Pseudoditrichales</taxon>
        <taxon>Ditrichaceae</taxon>
        <taxon>Ceratodon</taxon>
    </lineage>
</organism>
<evidence type="ECO:0000256" key="1">
    <source>
        <dbReference type="SAM" id="Phobius"/>
    </source>
</evidence>
<gene>
    <name evidence="2" type="ORF">KC19_4G235200</name>
</gene>